<keyword evidence="3" id="KW-1185">Reference proteome</keyword>
<feature type="compositionally biased region" description="Polar residues" evidence="1">
    <location>
        <begin position="214"/>
        <end position="269"/>
    </location>
</feature>
<evidence type="ECO:0000313" key="2">
    <source>
        <dbReference type="EMBL" id="KAD5318406.1"/>
    </source>
</evidence>
<feature type="compositionally biased region" description="Basic and acidic residues" evidence="1">
    <location>
        <begin position="318"/>
        <end position="338"/>
    </location>
</feature>
<organism evidence="2 3">
    <name type="scientific">Mikania micrantha</name>
    <name type="common">bitter vine</name>
    <dbReference type="NCBI Taxonomy" id="192012"/>
    <lineage>
        <taxon>Eukaryota</taxon>
        <taxon>Viridiplantae</taxon>
        <taxon>Streptophyta</taxon>
        <taxon>Embryophyta</taxon>
        <taxon>Tracheophyta</taxon>
        <taxon>Spermatophyta</taxon>
        <taxon>Magnoliopsida</taxon>
        <taxon>eudicotyledons</taxon>
        <taxon>Gunneridae</taxon>
        <taxon>Pentapetalae</taxon>
        <taxon>asterids</taxon>
        <taxon>campanulids</taxon>
        <taxon>Asterales</taxon>
        <taxon>Asteraceae</taxon>
        <taxon>Asteroideae</taxon>
        <taxon>Heliantheae alliance</taxon>
        <taxon>Eupatorieae</taxon>
        <taxon>Mikania</taxon>
    </lineage>
</organism>
<feature type="region of interest" description="Disordered" evidence="1">
    <location>
        <begin position="85"/>
        <end position="282"/>
    </location>
</feature>
<protein>
    <submittedName>
        <fullName evidence="2">Uncharacterized protein</fullName>
    </submittedName>
</protein>
<evidence type="ECO:0000256" key="1">
    <source>
        <dbReference type="SAM" id="MobiDB-lite"/>
    </source>
</evidence>
<accession>A0A5N6NUM8</accession>
<dbReference type="AlphaFoldDB" id="A0A5N6NUM8"/>
<feature type="region of interest" description="Disordered" evidence="1">
    <location>
        <begin position="1"/>
        <end position="31"/>
    </location>
</feature>
<dbReference type="EMBL" id="SZYD01000009">
    <property type="protein sequence ID" value="KAD5318406.1"/>
    <property type="molecule type" value="Genomic_DNA"/>
</dbReference>
<gene>
    <name evidence="2" type="ORF">E3N88_18352</name>
</gene>
<feature type="compositionally biased region" description="Acidic residues" evidence="1">
    <location>
        <begin position="98"/>
        <end position="120"/>
    </location>
</feature>
<feature type="compositionally biased region" description="Polar residues" evidence="1">
    <location>
        <begin position="85"/>
        <end position="96"/>
    </location>
</feature>
<comment type="caution">
    <text evidence="2">The sequence shown here is derived from an EMBL/GenBank/DDBJ whole genome shotgun (WGS) entry which is preliminary data.</text>
</comment>
<name>A0A5N6NUM8_9ASTR</name>
<dbReference type="OrthoDB" id="10645948at2759"/>
<reference evidence="2 3" key="1">
    <citation type="submission" date="2019-05" db="EMBL/GenBank/DDBJ databases">
        <title>Mikania micrantha, genome provides insights into the molecular mechanism of rapid growth.</title>
        <authorList>
            <person name="Liu B."/>
        </authorList>
    </citation>
    <scope>NUCLEOTIDE SEQUENCE [LARGE SCALE GENOMIC DNA]</scope>
    <source>
        <strain evidence="2">NLD-2019</strain>
        <tissue evidence="2">Leaf</tissue>
    </source>
</reference>
<proteinExistence type="predicted"/>
<feature type="compositionally biased region" description="Basic and acidic residues" evidence="1">
    <location>
        <begin position="167"/>
        <end position="190"/>
    </location>
</feature>
<sequence length="415" mass="46883">MDPSTFNPVLEHPPDQSHTRKSVKNQNKKVENKLAINMKSKKAKENSCNKGSSSFVELEVVQFQNEVDLGGLNGGTCMGFPNVTQSITEWNPNSEPNMEIEGEPYTDDSQSEEGSQEEECHDYRFSIPELSMIDSVPTSGLGRTSTTDELHPQNDLIKNADTNIPGKENEGDGNKEKVVRENDKNARDEDGFTVVRARKENNLGSDQNKKKGNSRTTTGGQRNVSQNGSSNGPYVSKPNISAPETQKSQPTYNSNPNFSQNKNLTQTHTNGKEKVTSVDDLQIPTRNMFDLLDEEGRESGGSDVNTSSRSVRVPRPNDGGREGRQGKDKNRRAHENLPRRRSMRNRNREDDELMPVGYDPEEEIPDFDISNRDKRAIYNRLKEFKSVRAVDQAKWVQGEWEYFHYLLKVMKIDLD</sequence>
<evidence type="ECO:0000313" key="3">
    <source>
        <dbReference type="Proteomes" id="UP000326396"/>
    </source>
</evidence>
<feature type="region of interest" description="Disordered" evidence="1">
    <location>
        <begin position="295"/>
        <end position="359"/>
    </location>
</feature>
<feature type="compositionally biased region" description="Polar residues" evidence="1">
    <location>
        <begin position="136"/>
        <end position="145"/>
    </location>
</feature>
<dbReference type="Proteomes" id="UP000326396">
    <property type="component" value="Linkage Group LG17"/>
</dbReference>